<keyword evidence="3" id="KW-1003">Cell membrane</keyword>
<comment type="subcellular location">
    <subcellularLocation>
        <location evidence="1 9">Cell inner membrane</location>
        <topology evidence="1 9">Multi-pass membrane protein</topology>
    </subcellularLocation>
</comment>
<protein>
    <recommendedName>
        <fullName evidence="9">TRAP transporter small permease protein</fullName>
    </recommendedName>
</protein>
<sequence>MVTQSDQTSHRGQTGPFRKLETGCAQVAKWAGLVSGTSLILLSVSIIMGIALRVFKLDNSWTYDLDLFCLLWLAFIGAVSTALHGRHVNAGIALEHLIGRGQWLMILRFLIIIGFLIVFALSGYRLTIDSIQTHEITLDVVQWPVWIAEIAIPIGASLWGIAELYKFLRDWRQSSSNKS</sequence>
<feature type="transmembrane region" description="Helical" evidence="9">
    <location>
        <begin position="27"/>
        <end position="55"/>
    </location>
</feature>
<evidence type="ECO:0000256" key="5">
    <source>
        <dbReference type="ARBA" id="ARBA00022692"/>
    </source>
</evidence>
<dbReference type="InterPro" id="IPR055348">
    <property type="entry name" value="DctQ"/>
</dbReference>
<evidence type="ECO:0000256" key="9">
    <source>
        <dbReference type="RuleBase" id="RU369079"/>
    </source>
</evidence>
<name>A0ABW9G948_9GAMM</name>
<feature type="domain" description="Tripartite ATP-independent periplasmic transporters DctQ component" evidence="10">
    <location>
        <begin position="44"/>
        <end position="172"/>
    </location>
</feature>
<evidence type="ECO:0000256" key="2">
    <source>
        <dbReference type="ARBA" id="ARBA00022448"/>
    </source>
</evidence>
<comment type="subunit">
    <text evidence="9">The complex comprises the extracytoplasmic solute receptor protein and the two transmembrane proteins.</text>
</comment>
<keyword evidence="6 9" id="KW-1133">Transmembrane helix</keyword>
<evidence type="ECO:0000256" key="7">
    <source>
        <dbReference type="ARBA" id="ARBA00023136"/>
    </source>
</evidence>
<comment type="function">
    <text evidence="9">Part of the tripartite ATP-independent periplasmic (TRAP) transport system.</text>
</comment>
<feature type="transmembrane region" description="Helical" evidence="9">
    <location>
        <begin position="103"/>
        <end position="123"/>
    </location>
</feature>
<keyword evidence="4 9" id="KW-0997">Cell inner membrane</keyword>
<accession>A0ABW9G948</accession>
<keyword evidence="5 9" id="KW-0812">Transmembrane</keyword>
<comment type="similarity">
    <text evidence="8 9">Belongs to the TRAP transporter small permease family.</text>
</comment>
<dbReference type="EMBL" id="JBEQCT010000004">
    <property type="protein sequence ID" value="MFM2485568.1"/>
    <property type="molecule type" value="Genomic_DNA"/>
</dbReference>
<keyword evidence="2 9" id="KW-0813">Transport</keyword>
<reference evidence="11 12" key="1">
    <citation type="journal article" date="2013" name="Int. J. Syst. Evol. Microbiol.">
        <title>Celerinatantimonas yamalensis sp. nov., a cold-adapted diazotrophic bacterium from a cold permafrost brine.</title>
        <authorList>
            <person name="Shcherbakova V."/>
            <person name="Chuvilskaya N."/>
            <person name="Rivkina E."/>
            <person name="Demidov N."/>
            <person name="Uchaeva V."/>
            <person name="Suetin S."/>
            <person name="Suzina N."/>
            <person name="Gilichinsky D."/>
        </authorList>
    </citation>
    <scope>NUCLEOTIDE SEQUENCE [LARGE SCALE GENOMIC DNA]</scope>
    <source>
        <strain evidence="11 12">C7</strain>
    </source>
</reference>
<dbReference type="Proteomes" id="UP001629953">
    <property type="component" value="Unassembled WGS sequence"/>
</dbReference>
<evidence type="ECO:0000313" key="11">
    <source>
        <dbReference type="EMBL" id="MFM2485568.1"/>
    </source>
</evidence>
<evidence type="ECO:0000256" key="6">
    <source>
        <dbReference type="ARBA" id="ARBA00022989"/>
    </source>
</evidence>
<feature type="transmembrane region" description="Helical" evidence="9">
    <location>
        <begin position="61"/>
        <end position="83"/>
    </location>
</feature>
<dbReference type="RefSeq" id="WP_408623804.1">
    <property type="nucleotide sequence ID" value="NZ_JBEQCT010000004.1"/>
</dbReference>
<keyword evidence="12" id="KW-1185">Reference proteome</keyword>
<dbReference type="InterPro" id="IPR007387">
    <property type="entry name" value="TRAP_DctQ"/>
</dbReference>
<dbReference type="PANTHER" id="PTHR35011">
    <property type="entry name" value="2,3-DIKETO-L-GULONATE TRAP TRANSPORTER SMALL PERMEASE PROTEIN YIAM"/>
    <property type="match status" value="1"/>
</dbReference>
<evidence type="ECO:0000256" key="8">
    <source>
        <dbReference type="ARBA" id="ARBA00038436"/>
    </source>
</evidence>
<dbReference type="Pfam" id="PF04290">
    <property type="entry name" value="DctQ"/>
    <property type="match status" value="1"/>
</dbReference>
<evidence type="ECO:0000313" key="12">
    <source>
        <dbReference type="Proteomes" id="UP001629953"/>
    </source>
</evidence>
<evidence type="ECO:0000259" key="10">
    <source>
        <dbReference type="Pfam" id="PF04290"/>
    </source>
</evidence>
<keyword evidence="7 9" id="KW-0472">Membrane</keyword>
<organism evidence="11 12">
    <name type="scientific">Celerinatantimonas yamalensis</name>
    <dbReference type="NCBI Taxonomy" id="559956"/>
    <lineage>
        <taxon>Bacteria</taxon>
        <taxon>Pseudomonadati</taxon>
        <taxon>Pseudomonadota</taxon>
        <taxon>Gammaproteobacteria</taxon>
        <taxon>Celerinatantimonadaceae</taxon>
        <taxon>Celerinatantimonas</taxon>
    </lineage>
</organism>
<gene>
    <name evidence="11" type="ORF">ABUE30_10940</name>
</gene>
<evidence type="ECO:0000256" key="3">
    <source>
        <dbReference type="ARBA" id="ARBA00022475"/>
    </source>
</evidence>
<feature type="transmembrane region" description="Helical" evidence="9">
    <location>
        <begin position="143"/>
        <end position="165"/>
    </location>
</feature>
<proteinExistence type="inferred from homology"/>
<evidence type="ECO:0000256" key="1">
    <source>
        <dbReference type="ARBA" id="ARBA00004429"/>
    </source>
</evidence>
<comment type="caution">
    <text evidence="11">The sequence shown here is derived from an EMBL/GenBank/DDBJ whole genome shotgun (WGS) entry which is preliminary data.</text>
</comment>
<evidence type="ECO:0000256" key="4">
    <source>
        <dbReference type="ARBA" id="ARBA00022519"/>
    </source>
</evidence>